<dbReference type="Pfam" id="PF01185">
    <property type="entry name" value="Hydrophobin"/>
    <property type="match status" value="1"/>
</dbReference>
<evidence type="ECO:0000256" key="6">
    <source>
        <dbReference type="RuleBase" id="RU365009"/>
    </source>
</evidence>
<evidence type="ECO:0000313" key="7">
    <source>
        <dbReference type="EMBL" id="CAL1709172.1"/>
    </source>
</evidence>
<proteinExistence type="inferred from homology"/>
<comment type="similarity">
    <text evidence="2 6">Belongs to the fungal hydrophobin family.</text>
</comment>
<dbReference type="SMART" id="SM00075">
    <property type="entry name" value="HYDRO"/>
    <property type="match status" value="1"/>
</dbReference>
<dbReference type="InterPro" id="IPR001338">
    <property type="entry name" value="Class_I_Hydrophobin"/>
</dbReference>
<sequence length="131" mass="14056">MPVINARPDTDLFKVVRPAVEGLADKYLNHEYLLFLPGASLQCCETVLPAGNPAARTILNLLGVIVLDPSTLCGITCTPVSIVGTGPGDCQTNLVCCDDAVSSILDVLPFISTRSRHYDKNRLVMCVGNRI</sequence>
<reference evidence="8" key="1">
    <citation type="submission" date="2024-04" db="EMBL/GenBank/DDBJ databases">
        <authorList>
            <person name="Shaw F."/>
            <person name="Minotto A."/>
        </authorList>
    </citation>
    <scope>NUCLEOTIDE SEQUENCE [LARGE SCALE GENOMIC DNA]</scope>
</reference>
<evidence type="ECO:0000256" key="4">
    <source>
        <dbReference type="ARBA" id="ARBA00022525"/>
    </source>
</evidence>
<evidence type="ECO:0000256" key="3">
    <source>
        <dbReference type="ARBA" id="ARBA00022512"/>
    </source>
</evidence>
<evidence type="ECO:0000256" key="5">
    <source>
        <dbReference type="ARBA" id="ARBA00023157"/>
    </source>
</evidence>
<evidence type="ECO:0000256" key="1">
    <source>
        <dbReference type="ARBA" id="ARBA00004191"/>
    </source>
</evidence>
<keyword evidence="3 6" id="KW-0134">Cell wall</keyword>
<gene>
    <name evidence="7" type="ORF">GFSPODELE1_LOCUS7222</name>
</gene>
<keyword evidence="5 6" id="KW-1015">Disulfide bond</keyword>
<evidence type="ECO:0000313" key="8">
    <source>
        <dbReference type="Proteomes" id="UP001497453"/>
    </source>
</evidence>
<dbReference type="CDD" id="cd23507">
    <property type="entry name" value="hydrophobin_I"/>
    <property type="match status" value="1"/>
</dbReference>
<keyword evidence="4 6" id="KW-0964">Secreted</keyword>
<accession>A0ABP1DMU9</accession>
<dbReference type="Proteomes" id="UP001497453">
    <property type="component" value="Chromosome 5"/>
</dbReference>
<dbReference type="EMBL" id="OZ037948">
    <property type="protein sequence ID" value="CAL1709172.1"/>
    <property type="molecule type" value="Genomic_DNA"/>
</dbReference>
<comment type="subcellular location">
    <subcellularLocation>
        <location evidence="1 6">Secreted</location>
        <location evidence="1 6">Cell wall</location>
    </subcellularLocation>
</comment>
<name>A0ABP1DMU9_9APHY</name>
<organism evidence="7 8">
    <name type="scientific">Somion occarium</name>
    <dbReference type="NCBI Taxonomy" id="3059160"/>
    <lineage>
        <taxon>Eukaryota</taxon>
        <taxon>Fungi</taxon>
        <taxon>Dikarya</taxon>
        <taxon>Basidiomycota</taxon>
        <taxon>Agaricomycotina</taxon>
        <taxon>Agaricomycetes</taxon>
        <taxon>Polyporales</taxon>
        <taxon>Cerrenaceae</taxon>
        <taxon>Somion</taxon>
    </lineage>
</organism>
<keyword evidence="8" id="KW-1185">Reference proteome</keyword>
<protein>
    <recommendedName>
        <fullName evidence="6">Hydrophobin</fullName>
    </recommendedName>
</protein>
<evidence type="ECO:0000256" key="2">
    <source>
        <dbReference type="ARBA" id="ARBA00010446"/>
    </source>
</evidence>
<keyword evidence="6" id="KW-0732">Signal</keyword>